<evidence type="ECO:0000256" key="4">
    <source>
        <dbReference type="PROSITE-ProRule" id="PRU00239"/>
    </source>
</evidence>
<dbReference type="PROSITE" id="PS50052">
    <property type="entry name" value="GUANYLATE_KINASE_2"/>
    <property type="match status" value="1"/>
</dbReference>
<feature type="non-terminal residue" evidence="8">
    <location>
        <position position="395"/>
    </location>
</feature>
<dbReference type="GO" id="GO:0004198">
    <property type="term" value="F:calcium-dependent cysteine-type endopeptidase activity"/>
    <property type="evidence" value="ECO:0007669"/>
    <property type="project" value="InterPro"/>
</dbReference>
<comment type="caution">
    <text evidence="8">The sequence shown here is derived from an EMBL/GenBank/DDBJ whole genome shotgun (WGS) entry which is preliminary data.</text>
</comment>
<feature type="region of interest" description="Disordered" evidence="5">
    <location>
        <begin position="1"/>
        <end position="20"/>
    </location>
</feature>
<evidence type="ECO:0000313" key="9">
    <source>
        <dbReference type="Proteomes" id="UP001190700"/>
    </source>
</evidence>
<dbReference type="InterPro" id="IPR001300">
    <property type="entry name" value="Peptidase_C2_calpain_cat"/>
</dbReference>
<dbReference type="CDD" id="cd00071">
    <property type="entry name" value="GMPK"/>
    <property type="match status" value="1"/>
</dbReference>
<keyword evidence="9" id="KW-1185">Reference proteome</keyword>
<dbReference type="SUPFAM" id="SSF54001">
    <property type="entry name" value="Cysteine proteinases"/>
    <property type="match status" value="1"/>
</dbReference>
<organism evidence="8 9">
    <name type="scientific">Cymbomonas tetramitiformis</name>
    <dbReference type="NCBI Taxonomy" id="36881"/>
    <lineage>
        <taxon>Eukaryota</taxon>
        <taxon>Viridiplantae</taxon>
        <taxon>Chlorophyta</taxon>
        <taxon>Pyramimonadophyceae</taxon>
        <taxon>Pyramimonadales</taxon>
        <taxon>Pyramimonadaceae</taxon>
        <taxon>Cymbomonas</taxon>
    </lineage>
</organism>
<dbReference type="InterPro" id="IPR008144">
    <property type="entry name" value="Guanylate_kin-like_dom"/>
</dbReference>
<dbReference type="PANTHER" id="PTHR23117">
    <property type="entry name" value="GUANYLATE KINASE-RELATED"/>
    <property type="match status" value="1"/>
</dbReference>
<comment type="similarity">
    <text evidence="1">Belongs to the guanylate kinase family.</text>
</comment>
<reference evidence="8 9" key="1">
    <citation type="journal article" date="2015" name="Genome Biol. Evol.">
        <title>Comparative Genomics of a Bacterivorous Green Alga Reveals Evolutionary Causalities and Consequences of Phago-Mixotrophic Mode of Nutrition.</title>
        <authorList>
            <person name="Burns J.A."/>
            <person name="Paasch A."/>
            <person name="Narechania A."/>
            <person name="Kim E."/>
        </authorList>
    </citation>
    <scope>NUCLEOTIDE SEQUENCE [LARGE SCALE GENOMIC DNA]</scope>
    <source>
        <strain evidence="8 9">PLY_AMNH</strain>
    </source>
</reference>
<evidence type="ECO:0000256" key="3">
    <source>
        <dbReference type="ARBA" id="ARBA00022777"/>
    </source>
</evidence>
<dbReference type="GO" id="GO:0005829">
    <property type="term" value="C:cytosol"/>
    <property type="evidence" value="ECO:0007669"/>
    <property type="project" value="TreeGrafter"/>
</dbReference>
<dbReference type="AlphaFoldDB" id="A0AAE0BAJ3"/>
<dbReference type="InterPro" id="IPR038765">
    <property type="entry name" value="Papain-like_cys_pep_sf"/>
</dbReference>
<dbReference type="Proteomes" id="UP001190700">
    <property type="component" value="Unassembled WGS sequence"/>
</dbReference>
<dbReference type="SUPFAM" id="SSF52540">
    <property type="entry name" value="P-loop containing nucleoside triphosphate hydrolases"/>
    <property type="match status" value="1"/>
</dbReference>
<dbReference type="GO" id="GO:0004385">
    <property type="term" value="F:GMP kinase activity"/>
    <property type="evidence" value="ECO:0007669"/>
    <property type="project" value="TreeGrafter"/>
</dbReference>
<accession>A0AAE0BAJ3</accession>
<dbReference type="InterPro" id="IPR027417">
    <property type="entry name" value="P-loop_NTPase"/>
</dbReference>
<dbReference type="GO" id="GO:0006508">
    <property type="term" value="P:proteolysis"/>
    <property type="evidence" value="ECO:0007669"/>
    <property type="project" value="InterPro"/>
</dbReference>
<dbReference type="Pfam" id="PF00648">
    <property type="entry name" value="Peptidase_C2"/>
    <property type="match status" value="1"/>
</dbReference>
<sequence length="395" mass="43947">MPPKKDGKKAPEPVSTGQLSQMEELFPVWDQATIDAEIKAIPVSKTGEYSGPKFEDVDGTIIPEKVAPFLDAWKRPEELVMGQSNVKMVQLKEEEVDPKAKVKKDPKKAADEPPVRDLVDGAILATGNDAVEWLLSTMLMVKDAAKVVDKGDFLWELISPKGPDGLPAPSPSGKYWIRLYVMDTWRSVTVDDRMPVDLFGRPLLVNTTRPVMLWPLLLSKAVFKLMNAFKCLEKTSPHEVPAFLWLTGWMRENLIMKTGGGLLYDRLEEAVKDTGVVASCVLHTHAVAERPPPRLVVLFGPHSGSRRMLIDRLLESHPNQFGKTVSHTSRKPKEHEEDGVHYHFCSKKEIEADLDAFLEVQTINGNLFGTSLSTVRQVASSGKLPLMGIDLQGVR</sequence>
<evidence type="ECO:0000259" key="6">
    <source>
        <dbReference type="PROSITE" id="PS50052"/>
    </source>
</evidence>
<keyword evidence="3 8" id="KW-0418">Kinase</keyword>
<evidence type="ECO:0000256" key="1">
    <source>
        <dbReference type="ARBA" id="ARBA00005790"/>
    </source>
</evidence>
<comment type="caution">
    <text evidence="4">Lacks conserved residue(s) required for the propagation of feature annotation.</text>
</comment>
<gene>
    <name evidence="8" type="ORF">CYMTET_56838</name>
</gene>
<dbReference type="PROSITE" id="PS50203">
    <property type="entry name" value="CALPAIN_CAT"/>
    <property type="match status" value="1"/>
</dbReference>
<name>A0AAE0BAJ3_9CHLO</name>
<dbReference type="InterPro" id="IPR008145">
    <property type="entry name" value="GK/Ca_channel_bsu"/>
</dbReference>
<dbReference type="Pfam" id="PF00625">
    <property type="entry name" value="Guanylate_kin"/>
    <property type="match status" value="1"/>
</dbReference>
<feature type="domain" description="Calpain catalytic" evidence="7">
    <location>
        <begin position="48"/>
        <end position="257"/>
    </location>
</feature>
<keyword evidence="2" id="KW-0808">Transferase</keyword>
<evidence type="ECO:0000313" key="8">
    <source>
        <dbReference type="EMBL" id="KAK3232832.1"/>
    </source>
</evidence>
<evidence type="ECO:0000256" key="5">
    <source>
        <dbReference type="SAM" id="MobiDB-lite"/>
    </source>
</evidence>
<dbReference type="SMART" id="SM00072">
    <property type="entry name" value="GuKc"/>
    <property type="match status" value="1"/>
</dbReference>
<protein>
    <submittedName>
        <fullName evidence="8">Adenylate kinase</fullName>
    </submittedName>
</protein>
<dbReference type="PANTHER" id="PTHR23117:SF13">
    <property type="entry name" value="GUANYLATE KINASE"/>
    <property type="match status" value="1"/>
</dbReference>
<dbReference type="Gene3D" id="3.40.50.300">
    <property type="entry name" value="P-loop containing nucleotide triphosphate hydrolases"/>
    <property type="match status" value="1"/>
</dbReference>
<feature type="domain" description="Guanylate kinase-like" evidence="6">
    <location>
        <begin position="293"/>
        <end position="395"/>
    </location>
</feature>
<proteinExistence type="inferred from homology"/>
<dbReference type="EMBL" id="LGRX02035877">
    <property type="protein sequence ID" value="KAK3232832.1"/>
    <property type="molecule type" value="Genomic_DNA"/>
</dbReference>
<evidence type="ECO:0000256" key="2">
    <source>
        <dbReference type="ARBA" id="ARBA00022679"/>
    </source>
</evidence>
<evidence type="ECO:0000259" key="7">
    <source>
        <dbReference type="PROSITE" id="PS50203"/>
    </source>
</evidence>
<feature type="compositionally biased region" description="Basic and acidic residues" evidence="5">
    <location>
        <begin position="1"/>
        <end position="11"/>
    </location>
</feature>